<proteinExistence type="predicted"/>
<dbReference type="Pfam" id="PF07059">
    <property type="entry name" value="EDR2_C"/>
    <property type="match status" value="1"/>
</dbReference>
<name>A0A6A1V5G9_9ROSI</name>
<accession>A0A6A1V5G9</accession>
<dbReference type="OrthoDB" id="9970435at2759"/>
<dbReference type="InterPro" id="IPR009769">
    <property type="entry name" value="EDR2_C"/>
</dbReference>
<dbReference type="AlphaFoldDB" id="A0A6A1V5G9"/>
<dbReference type="PANTHER" id="PTHR31558:SF40">
    <property type="entry name" value="EXPRESSED PROTEIN"/>
    <property type="match status" value="1"/>
</dbReference>
<dbReference type="EMBL" id="RXIC02000025">
    <property type="protein sequence ID" value="KAB1208059.1"/>
    <property type="molecule type" value="Genomic_DNA"/>
</dbReference>
<gene>
    <name evidence="2" type="ORF">CJ030_MR7G003017</name>
</gene>
<keyword evidence="3" id="KW-1185">Reference proteome</keyword>
<sequence length="539" mass="60946">MGGCASKPHGRVHKQRKCFRRCGKSHGKISTSIPDVPIKGIGDGENHVTDFAVSEFVHLDFEKGAATTCKRSEVSNMKFHLTQLQWNHSQIDANGLCQEEAWFDSVSILESDSDDDFSSVHGDSFPSVGNATQLLQYESASRFVDNGCQYEGFYGSYLKIDGGVNSPRERKQENNLKSCSCLPGSVPSVSFSNKSQAVSSPPPPQRKQSAVLMYSFKRKSFDGDENTEFCASEKFLYRPRAGLQIPFSLGEKATPGCWSAVSPSVFKLRGDNYFRHVNEFLLSLKSCLMLFIINNLLYRDKQKFPAPDCSPYIPIGVDLFLCPQKINHITQHLELPSAKAHEKVPTFLIVNIQLPTYPATMFLGEHDGEGMSLVLYFKVSDDFDKEISPHFQDLLKRFIEDEMEKVKGFAKESIVPFRERLKILAGVVNPEDLQLSSTERKLVHAYNDKPVLSRPQHNFYKGANYFEIDLDIHRFSYLSRKGFEAFRDRLQYGVLDLGFTIQAQKPEELPERVLCCARLNKIDFANRGQIPTIVTLKDE</sequence>
<protein>
    <recommendedName>
        <fullName evidence="1">Protein ENHANCED DISEASE RESISTANCE 2 C-terminal domain-containing protein</fullName>
    </recommendedName>
</protein>
<reference evidence="2 3" key="1">
    <citation type="journal article" date="2019" name="Plant Biotechnol. J.">
        <title>The red bayberry genome and genetic basis of sex determination.</title>
        <authorList>
            <person name="Jia H.M."/>
            <person name="Jia H.J."/>
            <person name="Cai Q.L."/>
            <person name="Wang Y."/>
            <person name="Zhao H.B."/>
            <person name="Yang W.F."/>
            <person name="Wang G.Y."/>
            <person name="Li Y.H."/>
            <person name="Zhan D.L."/>
            <person name="Shen Y.T."/>
            <person name="Niu Q.F."/>
            <person name="Chang L."/>
            <person name="Qiu J."/>
            <person name="Zhao L."/>
            <person name="Xie H.B."/>
            <person name="Fu W.Y."/>
            <person name="Jin J."/>
            <person name="Li X.W."/>
            <person name="Jiao Y."/>
            <person name="Zhou C.C."/>
            <person name="Tu T."/>
            <person name="Chai C.Y."/>
            <person name="Gao J.L."/>
            <person name="Fan L.J."/>
            <person name="van de Weg E."/>
            <person name="Wang J.Y."/>
            <person name="Gao Z.S."/>
        </authorList>
    </citation>
    <scope>NUCLEOTIDE SEQUENCE [LARGE SCALE GENOMIC DNA]</scope>
    <source>
        <tissue evidence="2">Leaves</tissue>
    </source>
</reference>
<organism evidence="2 3">
    <name type="scientific">Morella rubra</name>
    <name type="common">Chinese bayberry</name>
    <dbReference type="NCBI Taxonomy" id="262757"/>
    <lineage>
        <taxon>Eukaryota</taxon>
        <taxon>Viridiplantae</taxon>
        <taxon>Streptophyta</taxon>
        <taxon>Embryophyta</taxon>
        <taxon>Tracheophyta</taxon>
        <taxon>Spermatophyta</taxon>
        <taxon>Magnoliopsida</taxon>
        <taxon>eudicotyledons</taxon>
        <taxon>Gunneridae</taxon>
        <taxon>Pentapetalae</taxon>
        <taxon>rosids</taxon>
        <taxon>fabids</taxon>
        <taxon>Fagales</taxon>
        <taxon>Myricaceae</taxon>
        <taxon>Morella</taxon>
    </lineage>
</organism>
<evidence type="ECO:0000259" key="1">
    <source>
        <dbReference type="Pfam" id="PF07059"/>
    </source>
</evidence>
<evidence type="ECO:0000313" key="3">
    <source>
        <dbReference type="Proteomes" id="UP000516437"/>
    </source>
</evidence>
<dbReference type="PANTHER" id="PTHR31558">
    <property type="entry name" value="CW14 PROTEIN"/>
    <property type="match status" value="1"/>
</dbReference>
<feature type="domain" description="Protein ENHANCED DISEASE RESISTANCE 2 C-terminal" evidence="1">
    <location>
        <begin position="299"/>
        <end position="523"/>
    </location>
</feature>
<comment type="caution">
    <text evidence="2">The sequence shown here is derived from an EMBL/GenBank/DDBJ whole genome shotgun (WGS) entry which is preliminary data.</text>
</comment>
<dbReference type="Proteomes" id="UP000516437">
    <property type="component" value="Chromosome 7"/>
</dbReference>
<evidence type="ECO:0000313" key="2">
    <source>
        <dbReference type="EMBL" id="KAB1208059.1"/>
    </source>
</evidence>